<dbReference type="UniPathway" id="UPA00051">
    <property type="reaction ID" value="UER00462"/>
</dbReference>
<dbReference type="Gene3D" id="1.20.120.1320">
    <property type="entry name" value="Aspartokinase, catalytic domain"/>
    <property type="match status" value="1"/>
</dbReference>
<evidence type="ECO:0000256" key="6">
    <source>
        <dbReference type="ARBA" id="ARBA00022840"/>
    </source>
</evidence>
<accession>A0A1B3B8N8</accession>
<evidence type="ECO:0000256" key="9">
    <source>
        <dbReference type="RuleBase" id="RU003448"/>
    </source>
</evidence>
<evidence type="ECO:0000313" key="12">
    <source>
        <dbReference type="EMBL" id="AOE49169.1"/>
    </source>
</evidence>
<dbReference type="PANTHER" id="PTHR21499:SF59">
    <property type="entry name" value="ASPARTOKINASE"/>
    <property type="match status" value="1"/>
</dbReference>
<proteinExistence type="inferred from homology"/>
<dbReference type="InterPro" id="IPR036393">
    <property type="entry name" value="AceGlu_kinase-like_sf"/>
</dbReference>
<evidence type="ECO:0000256" key="3">
    <source>
        <dbReference type="ARBA" id="ARBA00022679"/>
    </source>
</evidence>
<dbReference type="GO" id="GO:0009089">
    <property type="term" value="P:lysine biosynthetic process via diaminopimelate"/>
    <property type="evidence" value="ECO:0007669"/>
    <property type="project" value="UniProtKB-UniPathway"/>
</dbReference>
<evidence type="ECO:0000256" key="8">
    <source>
        <dbReference type="PIRSR" id="PIRSR000726-1"/>
    </source>
</evidence>
<dbReference type="SUPFAM" id="SSF53633">
    <property type="entry name" value="Carbamate kinase-like"/>
    <property type="match status" value="1"/>
</dbReference>
<gene>
    <name evidence="12" type="ORF">KS2013_445</name>
</gene>
<evidence type="ECO:0000259" key="11">
    <source>
        <dbReference type="Pfam" id="PF00696"/>
    </source>
</evidence>
<evidence type="ECO:0000256" key="1">
    <source>
        <dbReference type="ARBA" id="ARBA00004766"/>
    </source>
</evidence>
<keyword evidence="10" id="KW-0028">Amino-acid biosynthesis</keyword>
<dbReference type="Gene3D" id="3.40.1160.10">
    <property type="entry name" value="Acetylglutamate kinase-like"/>
    <property type="match status" value="1"/>
</dbReference>
<feature type="binding site" evidence="8">
    <location>
        <begin position="237"/>
        <end position="238"/>
    </location>
    <ligand>
        <name>ATP</name>
        <dbReference type="ChEBI" id="CHEBI:30616"/>
    </ligand>
</feature>
<dbReference type="KEGG" id="ksd:KS2013_445"/>
<name>A0A1B3B8N8_9GAMM</name>
<dbReference type="Pfam" id="PF00696">
    <property type="entry name" value="AA_kinase"/>
    <property type="match status" value="1"/>
</dbReference>
<dbReference type="UniPathway" id="UPA00034">
    <property type="reaction ID" value="UER00015"/>
</dbReference>
<dbReference type="OrthoDB" id="9799110at2"/>
<dbReference type="GO" id="GO:0004072">
    <property type="term" value="F:aspartate kinase activity"/>
    <property type="evidence" value="ECO:0007669"/>
    <property type="project" value="UniProtKB-EC"/>
</dbReference>
<evidence type="ECO:0000256" key="7">
    <source>
        <dbReference type="ARBA" id="ARBA00047872"/>
    </source>
</evidence>
<evidence type="ECO:0000256" key="4">
    <source>
        <dbReference type="ARBA" id="ARBA00022741"/>
    </source>
</evidence>
<keyword evidence="6 8" id="KW-0067">ATP-binding</keyword>
<dbReference type="EMBL" id="CP012418">
    <property type="protein sequence ID" value="AOE49169.1"/>
    <property type="molecule type" value="Genomic_DNA"/>
</dbReference>
<dbReference type="InterPro" id="IPR001341">
    <property type="entry name" value="Asp_kinase"/>
</dbReference>
<evidence type="ECO:0000313" key="13">
    <source>
        <dbReference type="Proteomes" id="UP000094147"/>
    </source>
</evidence>
<reference evidence="13" key="1">
    <citation type="submission" date="2015-08" db="EMBL/GenBank/DDBJ databases">
        <authorList>
            <person name="Kim K.M."/>
        </authorList>
    </citation>
    <scope>NUCLEOTIDE SEQUENCE [LARGE SCALE GENOMIC DNA]</scope>
    <source>
        <strain evidence="13">KCTC 23892</strain>
    </source>
</reference>
<evidence type="ECO:0000256" key="5">
    <source>
        <dbReference type="ARBA" id="ARBA00022777"/>
    </source>
</evidence>
<dbReference type="NCBIfam" id="TIGR00657">
    <property type="entry name" value="asp_kinases"/>
    <property type="match status" value="1"/>
</dbReference>
<evidence type="ECO:0000256" key="2">
    <source>
        <dbReference type="ARBA" id="ARBA00010122"/>
    </source>
</evidence>
<comment type="pathway">
    <text evidence="10">Amino-acid biosynthesis; L-threonine biosynthesis; L-threonine from L-aspartate: step 1/5.</text>
</comment>
<dbReference type="PANTHER" id="PTHR21499">
    <property type="entry name" value="ASPARTATE KINASE"/>
    <property type="match status" value="1"/>
</dbReference>
<keyword evidence="5 9" id="KW-0418">Kinase</keyword>
<dbReference type="PIRSF" id="PIRSF000726">
    <property type="entry name" value="Asp_kin"/>
    <property type="match status" value="1"/>
</dbReference>
<keyword evidence="3 9" id="KW-0808">Transferase</keyword>
<dbReference type="Gene3D" id="3.30.70.260">
    <property type="match status" value="2"/>
</dbReference>
<dbReference type="EC" id="2.7.2.4" evidence="9"/>
<dbReference type="RefSeq" id="WP_068989091.1">
    <property type="nucleotide sequence ID" value="NZ_CP012418.1"/>
</dbReference>
<keyword evidence="13" id="KW-1185">Reference proteome</keyword>
<dbReference type="UniPathway" id="UPA00050">
    <property type="reaction ID" value="UER00461"/>
</dbReference>
<organism evidence="12 13">
    <name type="scientific">Kangiella sediminilitoris</name>
    <dbReference type="NCBI Taxonomy" id="1144748"/>
    <lineage>
        <taxon>Bacteria</taxon>
        <taxon>Pseudomonadati</taxon>
        <taxon>Pseudomonadota</taxon>
        <taxon>Gammaproteobacteria</taxon>
        <taxon>Kangiellales</taxon>
        <taxon>Kangiellaceae</taxon>
        <taxon>Kangiella</taxon>
    </lineage>
</organism>
<comment type="catalytic activity">
    <reaction evidence="7 9">
        <text>L-aspartate + ATP = 4-phospho-L-aspartate + ADP</text>
        <dbReference type="Rhea" id="RHEA:23776"/>
        <dbReference type="ChEBI" id="CHEBI:29991"/>
        <dbReference type="ChEBI" id="CHEBI:30616"/>
        <dbReference type="ChEBI" id="CHEBI:57535"/>
        <dbReference type="ChEBI" id="CHEBI:456216"/>
        <dbReference type="EC" id="2.7.2.4"/>
    </reaction>
</comment>
<dbReference type="InterPro" id="IPR005260">
    <property type="entry name" value="Asp_kin_monofn"/>
</dbReference>
<keyword evidence="4 8" id="KW-0547">Nucleotide-binding</keyword>
<sequence length="462" mass="51452">MSNKNNNPAWVVLKFGGSSVSSLDDWNNIGSIVSEYLQQGFKVALVHSAFKNITNQLEALAQTAVSGHYQEPLNELISYHLDMAQQMGVDDTLLTPWIESVQSVLQNIHQSGELTSPLRARLVAHGELLSSTLGAAFLRKLFKDHQRVEWLDARQLFVAEDEVHNNINDRFLNAVCHPRPDEKLANQWAEQFDVVLTQGFIASNKSGETILLGREGSDTSASYLAALLEAEKLEIWTDVAGMFTTDPNKLPEAKKIQQINYDQAFEMAEAGAKILHPRCLSTVMPYNIPIEIKSTHQPQESGTLINKDDGDSKWVKAIALKQQVPVMTLLLGRRGQQPETLQKVFGIFNDFALGCELLASTKESLVVAVETSNSIYSNEILNELSVKLAETCRSVLLSHSAIITLVGCQSSQALWHMMQIDAELPEQWLLLSHTSSDHHLSFLVNDDDALDILKLLHEHLIQ</sequence>
<dbReference type="GO" id="GO:0009088">
    <property type="term" value="P:threonine biosynthetic process"/>
    <property type="evidence" value="ECO:0007669"/>
    <property type="project" value="UniProtKB-UniPathway"/>
</dbReference>
<comment type="pathway">
    <text evidence="10">Amino-acid biosynthesis; L-methionine biosynthesis via de novo pathway; L-homoserine from L-aspartate: step 1/3.</text>
</comment>
<feature type="domain" description="Aspartate/glutamate/uridylate kinase" evidence="11">
    <location>
        <begin position="10"/>
        <end position="293"/>
    </location>
</feature>
<dbReference type="GO" id="GO:0005829">
    <property type="term" value="C:cytosol"/>
    <property type="evidence" value="ECO:0007669"/>
    <property type="project" value="TreeGrafter"/>
</dbReference>
<dbReference type="Proteomes" id="UP000094147">
    <property type="component" value="Chromosome"/>
</dbReference>
<dbReference type="CDD" id="cd04243">
    <property type="entry name" value="AAK_AK-HSDH-like"/>
    <property type="match status" value="1"/>
</dbReference>
<dbReference type="STRING" id="1144748.KS2013_445"/>
<dbReference type="GO" id="GO:0009090">
    <property type="term" value="P:homoserine biosynthetic process"/>
    <property type="evidence" value="ECO:0007669"/>
    <property type="project" value="TreeGrafter"/>
</dbReference>
<dbReference type="InterPro" id="IPR042199">
    <property type="entry name" value="AsparK_Bifunc_asparK/hSer_DH"/>
</dbReference>
<comment type="similarity">
    <text evidence="2 9">Belongs to the aspartokinase family.</text>
</comment>
<protein>
    <recommendedName>
        <fullName evidence="9">Aspartokinase</fullName>
        <ecNumber evidence="9">2.7.2.4</ecNumber>
    </recommendedName>
</protein>
<dbReference type="PROSITE" id="PS00324">
    <property type="entry name" value="ASPARTOKINASE"/>
    <property type="match status" value="1"/>
</dbReference>
<evidence type="ECO:0000256" key="10">
    <source>
        <dbReference type="RuleBase" id="RU004249"/>
    </source>
</evidence>
<dbReference type="AlphaFoldDB" id="A0A1B3B8N8"/>
<comment type="pathway">
    <text evidence="1 10">Amino-acid biosynthesis; L-lysine biosynthesis via DAP pathway; (S)-tetrahydrodipicolinate from L-aspartate: step 1/4.</text>
</comment>
<dbReference type="InterPro" id="IPR001048">
    <property type="entry name" value="Asp/Glu/Uridylate_kinase"/>
</dbReference>
<dbReference type="GO" id="GO:0005524">
    <property type="term" value="F:ATP binding"/>
    <property type="evidence" value="ECO:0007669"/>
    <property type="project" value="UniProtKB-KW"/>
</dbReference>
<dbReference type="InterPro" id="IPR018042">
    <property type="entry name" value="Aspartate_kinase_CS"/>
</dbReference>